<dbReference type="AlphaFoldDB" id="A0A4V5N7N1"/>
<dbReference type="Gene3D" id="3.50.50.60">
    <property type="entry name" value="FAD/NAD(P)-binding domain"/>
    <property type="match status" value="1"/>
</dbReference>
<dbReference type="EMBL" id="NAJL01000003">
    <property type="protein sequence ID" value="TKA33109.1"/>
    <property type="molecule type" value="Genomic_DNA"/>
</dbReference>
<keyword evidence="1" id="KW-0285">Flavoprotein</keyword>
<dbReference type="GO" id="GO:0071949">
    <property type="term" value="F:FAD binding"/>
    <property type="evidence" value="ECO:0007669"/>
    <property type="project" value="InterPro"/>
</dbReference>
<dbReference type="Pfam" id="PF01494">
    <property type="entry name" value="FAD_binding_3"/>
    <property type="match status" value="1"/>
</dbReference>
<sequence>MSLAWGLLQYPNLKVRIYEAREKLGHDGSGVGIDRNGQEALELISPELRDYLDKAGGVPMVPSLRVTLVEAKGRGKHIADVSNSVPQRTVIRADLINQMLASLPSDVVQTGRRLSNITHLEEGQMQLSFEDGSVTAADGLVGCDGINSFVRKHIFGADVGIADAEYTPGFNTRMMIPDSEAREIFGDEYCNIRTQSGWIGPGTFCMTDFGDKGDSMQVVTCFRGEQAKDMEDTPFMWVEKDFWLERIKDHGWIGECVSKVIERQESVFAAGWRGHRPPARYCDQSSCVAGDAAWAFAPARGAGASQGIEDALMLTTVLSCVRSARDVKAAFEVYDGLRRPRRDEVADESDRALDILCGCLPGVGTDEHRLKREFADWNGFIYRYNLVDAQSRAREMMEKRVRA</sequence>
<dbReference type="PANTHER" id="PTHR46720">
    <property type="entry name" value="HYDROXYLASE, PUTATIVE (AFU_ORTHOLOGUE AFUA_3G01460)-RELATED"/>
    <property type="match status" value="1"/>
</dbReference>
<dbReference type="PRINTS" id="PR00420">
    <property type="entry name" value="RNGMNOXGNASE"/>
</dbReference>
<proteinExistence type="predicted"/>
<comment type="caution">
    <text evidence="5">The sequence shown here is derived from an EMBL/GenBank/DDBJ whole genome shotgun (WGS) entry which is preliminary data.</text>
</comment>
<accession>A0A4V5N7N1</accession>
<evidence type="ECO:0000256" key="1">
    <source>
        <dbReference type="ARBA" id="ARBA00022630"/>
    </source>
</evidence>
<evidence type="ECO:0000256" key="3">
    <source>
        <dbReference type="ARBA" id="ARBA00023002"/>
    </source>
</evidence>
<dbReference type="Proteomes" id="UP000308549">
    <property type="component" value="Unassembled WGS sequence"/>
</dbReference>
<evidence type="ECO:0000259" key="4">
    <source>
        <dbReference type="Pfam" id="PF01494"/>
    </source>
</evidence>
<dbReference type="InterPro" id="IPR002938">
    <property type="entry name" value="FAD-bd"/>
</dbReference>
<dbReference type="GO" id="GO:0016491">
    <property type="term" value="F:oxidoreductase activity"/>
    <property type="evidence" value="ECO:0007669"/>
    <property type="project" value="UniProtKB-KW"/>
</dbReference>
<evidence type="ECO:0000313" key="5">
    <source>
        <dbReference type="EMBL" id="TKA33109.1"/>
    </source>
</evidence>
<dbReference type="GO" id="GO:0044550">
    <property type="term" value="P:secondary metabolite biosynthetic process"/>
    <property type="evidence" value="ECO:0007669"/>
    <property type="project" value="TreeGrafter"/>
</dbReference>
<reference evidence="5 6" key="1">
    <citation type="submission" date="2017-03" db="EMBL/GenBank/DDBJ databases">
        <title>Genomes of endolithic fungi from Antarctica.</title>
        <authorList>
            <person name="Coleine C."/>
            <person name="Masonjones S."/>
            <person name="Stajich J.E."/>
        </authorList>
    </citation>
    <scope>NUCLEOTIDE SEQUENCE [LARGE SCALE GENOMIC DNA]</scope>
    <source>
        <strain evidence="5 6">CCFEE 6315</strain>
    </source>
</reference>
<evidence type="ECO:0000256" key="2">
    <source>
        <dbReference type="ARBA" id="ARBA00022827"/>
    </source>
</evidence>
<dbReference type="OrthoDB" id="16820at2759"/>
<dbReference type="SUPFAM" id="SSF51905">
    <property type="entry name" value="FAD/NAD(P)-binding domain"/>
    <property type="match status" value="1"/>
</dbReference>
<dbReference type="InterPro" id="IPR036188">
    <property type="entry name" value="FAD/NAD-bd_sf"/>
</dbReference>
<dbReference type="PANTHER" id="PTHR46720:SF3">
    <property type="entry name" value="FAD-BINDING DOMAIN-CONTAINING PROTEIN-RELATED"/>
    <property type="match status" value="1"/>
</dbReference>
<evidence type="ECO:0000313" key="6">
    <source>
        <dbReference type="Proteomes" id="UP000308549"/>
    </source>
</evidence>
<gene>
    <name evidence="5" type="ORF">B0A50_00662</name>
</gene>
<protein>
    <recommendedName>
        <fullName evidence="4">FAD-binding domain-containing protein</fullName>
    </recommendedName>
</protein>
<organism evidence="5 6">
    <name type="scientific">Salinomyces thailandicus</name>
    <dbReference type="NCBI Taxonomy" id="706561"/>
    <lineage>
        <taxon>Eukaryota</taxon>
        <taxon>Fungi</taxon>
        <taxon>Dikarya</taxon>
        <taxon>Ascomycota</taxon>
        <taxon>Pezizomycotina</taxon>
        <taxon>Dothideomycetes</taxon>
        <taxon>Dothideomycetidae</taxon>
        <taxon>Mycosphaerellales</taxon>
        <taxon>Teratosphaeriaceae</taxon>
        <taxon>Salinomyces</taxon>
    </lineage>
</organism>
<keyword evidence="2" id="KW-0274">FAD</keyword>
<feature type="domain" description="FAD-binding" evidence="4">
    <location>
        <begin position="121"/>
        <end position="348"/>
    </location>
</feature>
<dbReference type="InterPro" id="IPR051104">
    <property type="entry name" value="FAD_monoxygenase"/>
</dbReference>
<name>A0A4V5N7N1_9PEZI</name>
<keyword evidence="6" id="KW-1185">Reference proteome</keyword>
<keyword evidence="3" id="KW-0560">Oxidoreductase</keyword>